<protein>
    <submittedName>
        <fullName evidence="2">Uncharacterized protein</fullName>
    </submittedName>
</protein>
<proteinExistence type="predicted"/>
<evidence type="ECO:0000313" key="3">
    <source>
        <dbReference type="Proteomes" id="UP001279734"/>
    </source>
</evidence>
<evidence type="ECO:0000256" key="1">
    <source>
        <dbReference type="SAM" id="MobiDB-lite"/>
    </source>
</evidence>
<sequence length="208" mass="22282">MQFKPSENVSECPCLALPIAVTRIDSDGRVGRPVSINKGYSHDLCIPRSSSNVAVAISVAPVSYPESQSKPDCGSKFRISWPKFYLPSLFLPKCLSVTAMASELGPPSSLPWPKSPLSMTIEPLNLSLAYGATYVPLPSIPISHLAYFPQFPPSPNPVTHPESLSLVSHSDSFPPLERSGPSSSMSVIPSHPSPVFADESHPSIGCQN</sequence>
<dbReference type="AlphaFoldDB" id="A0AAD3S0Q4"/>
<accession>A0AAD3S0Q4</accession>
<feature type="compositionally biased region" description="Low complexity" evidence="1">
    <location>
        <begin position="179"/>
        <end position="194"/>
    </location>
</feature>
<keyword evidence="3" id="KW-1185">Reference proteome</keyword>
<feature type="region of interest" description="Disordered" evidence="1">
    <location>
        <begin position="169"/>
        <end position="208"/>
    </location>
</feature>
<comment type="caution">
    <text evidence="2">The sequence shown here is derived from an EMBL/GenBank/DDBJ whole genome shotgun (WGS) entry which is preliminary data.</text>
</comment>
<organism evidence="2 3">
    <name type="scientific">Nepenthes gracilis</name>
    <name type="common">Slender pitcher plant</name>
    <dbReference type="NCBI Taxonomy" id="150966"/>
    <lineage>
        <taxon>Eukaryota</taxon>
        <taxon>Viridiplantae</taxon>
        <taxon>Streptophyta</taxon>
        <taxon>Embryophyta</taxon>
        <taxon>Tracheophyta</taxon>
        <taxon>Spermatophyta</taxon>
        <taxon>Magnoliopsida</taxon>
        <taxon>eudicotyledons</taxon>
        <taxon>Gunneridae</taxon>
        <taxon>Pentapetalae</taxon>
        <taxon>Caryophyllales</taxon>
        <taxon>Nepenthaceae</taxon>
        <taxon>Nepenthes</taxon>
    </lineage>
</organism>
<dbReference type="EMBL" id="BSYO01000003">
    <property type="protein sequence ID" value="GMH02184.1"/>
    <property type="molecule type" value="Genomic_DNA"/>
</dbReference>
<gene>
    <name evidence="2" type="ORF">Nepgr_004023</name>
</gene>
<name>A0AAD3S0Q4_NEPGR</name>
<reference evidence="2" key="1">
    <citation type="submission" date="2023-05" db="EMBL/GenBank/DDBJ databases">
        <title>Nepenthes gracilis genome sequencing.</title>
        <authorList>
            <person name="Fukushima K."/>
        </authorList>
    </citation>
    <scope>NUCLEOTIDE SEQUENCE</scope>
    <source>
        <strain evidence="2">SING2019-196</strain>
    </source>
</reference>
<evidence type="ECO:0000313" key="2">
    <source>
        <dbReference type="EMBL" id="GMH02184.1"/>
    </source>
</evidence>
<dbReference type="Proteomes" id="UP001279734">
    <property type="component" value="Unassembled WGS sequence"/>
</dbReference>